<evidence type="ECO:0008006" key="12">
    <source>
        <dbReference type="Google" id="ProtNLM"/>
    </source>
</evidence>
<dbReference type="Gene3D" id="2.130.10.10">
    <property type="entry name" value="YVTN repeat-like/Quinoprotein amine dehydrogenase"/>
    <property type="match status" value="1"/>
</dbReference>
<evidence type="ECO:0000259" key="7">
    <source>
        <dbReference type="Pfam" id="PF08159"/>
    </source>
</evidence>
<feature type="compositionally biased region" description="Basic and acidic residues" evidence="6">
    <location>
        <begin position="569"/>
        <end position="586"/>
    </location>
</feature>
<evidence type="ECO:0000313" key="11">
    <source>
        <dbReference type="Proteomes" id="UP001168821"/>
    </source>
</evidence>
<evidence type="ECO:0000259" key="9">
    <source>
        <dbReference type="Pfam" id="PF23098"/>
    </source>
</evidence>
<feature type="region of interest" description="Disordered" evidence="6">
    <location>
        <begin position="649"/>
        <end position="679"/>
    </location>
</feature>
<proteinExistence type="inferred from homology"/>
<dbReference type="EMBL" id="JALNTZ010000004">
    <property type="protein sequence ID" value="KAJ3653918.1"/>
    <property type="molecule type" value="Genomic_DNA"/>
</dbReference>
<feature type="compositionally biased region" description="Acidic residues" evidence="6">
    <location>
        <begin position="539"/>
        <end position="555"/>
    </location>
</feature>
<evidence type="ECO:0000256" key="3">
    <source>
        <dbReference type="ARBA" id="ARBA00022574"/>
    </source>
</evidence>
<dbReference type="GO" id="GO:0030686">
    <property type="term" value="C:90S preribosome"/>
    <property type="evidence" value="ECO:0007669"/>
    <property type="project" value="TreeGrafter"/>
</dbReference>
<evidence type="ECO:0000256" key="6">
    <source>
        <dbReference type="SAM" id="MobiDB-lite"/>
    </source>
</evidence>
<dbReference type="PANTHER" id="PTHR14927:SF0">
    <property type="entry name" value="NUCLEOLAR PROTEIN 10"/>
    <property type="match status" value="1"/>
</dbReference>
<accession>A0AA38MF06</accession>
<dbReference type="SUPFAM" id="SSF50978">
    <property type="entry name" value="WD40 repeat-like"/>
    <property type="match status" value="1"/>
</dbReference>
<feature type="domain" description="NUC153" evidence="7">
    <location>
        <begin position="476"/>
        <end position="503"/>
    </location>
</feature>
<gene>
    <name evidence="10" type="ORF">Zmor_013143</name>
</gene>
<feature type="domain" description="Nucleolar protein 10-like N-terminal" evidence="9">
    <location>
        <begin position="1"/>
        <end position="365"/>
    </location>
</feature>
<dbReference type="InterPro" id="IPR056551">
    <property type="entry name" value="Beta-prop_NOL10_N"/>
</dbReference>
<reference evidence="10" key="1">
    <citation type="journal article" date="2023" name="G3 (Bethesda)">
        <title>Whole genome assemblies of Zophobas morio and Tenebrio molitor.</title>
        <authorList>
            <person name="Kaur S."/>
            <person name="Stinson S.A."/>
            <person name="diCenzo G.C."/>
        </authorList>
    </citation>
    <scope>NUCLEOTIDE SEQUENCE</scope>
    <source>
        <strain evidence="10">QUZm001</strain>
    </source>
</reference>
<name>A0AA38MF06_9CUCU</name>
<dbReference type="InterPro" id="IPR036322">
    <property type="entry name" value="WD40_repeat_dom_sf"/>
</dbReference>
<evidence type="ECO:0000256" key="2">
    <source>
        <dbReference type="ARBA" id="ARBA00005264"/>
    </source>
</evidence>
<evidence type="ECO:0000313" key="10">
    <source>
        <dbReference type="EMBL" id="KAJ3653918.1"/>
    </source>
</evidence>
<keyword evidence="4" id="KW-0677">Repeat</keyword>
<dbReference type="InterPro" id="IPR040382">
    <property type="entry name" value="NOL10/Enp2"/>
</dbReference>
<dbReference type="Pfam" id="PF23098">
    <property type="entry name" value="Beta-prop_NOL10_N"/>
    <property type="match status" value="1"/>
</dbReference>
<organism evidence="10 11">
    <name type="scientific">Zophobas morio</name>
    <dbReference type="NCBI Taxonomy" id="2755281"/>
    <lineage>
        <taxon>Eukaryota</taxon>
        <taxon>Metazoa</taxon>
        <taxon>Ecdysozoa</taxon>
        <taxon>Arthropoda</taxon>
        <taxon>Hexapoda</taxon>
        <taxon>Insecta</taxon>
        <taxon>Pterygota</taxon>
        <taxon>Neoptera</taxon>
        <taxon>Endopterygota</taxon>
        <taxon>Coleoptera</taxon>
        <taxon>Polyphaga</taxon>
        <taxon>Cucujiformia</taxon>
        <taxon>Tenebrionidae</taxon>
        <taxon>Zophobas</taxon>
    </lineage>
</organism>
<dbReference type="GO" id="GO:0032040">
    <property type="term" value="C:small-subunit processome"/>
    <property type="evidence" value="ECO:0007669"/>
    <property type="project" value="TreeGrafter"/>
</dbReference>
<dbReference type="Pfam" id="PF23097">
    <property type="entry name" value="NOL10_2nd"/>
    <property type="match status" value="1"/>
</dbReference>
<dbReference type="FunFam" id="2.130.10.10:FF:001909">
    <property type="entry name" value="WD repeat, SAM and U-box domain-containing protein"/>
    <property type="match status" value="1"/>
</dbReference>
<evidence type="ECO:0000256" key="1">
    <source>
        <dbReference type="ARBA" id="ARBA00004604"/>
    </source>
</evidence>
<protein>
    <recommendedName>
        <fullName evidence="12">Nucleolar protein 10</fullName>
    </recommendedName>
</protein>
<comment type="caution">
    <text evidence="10">The sequence shown here is derived from an EMBL/GenBank/DDBJ whole genome shotgun (WGS) entry which is preliminary data.</text>
</comment>
<sequence>MQVSDPNNIKIYNLSAGKSLPEWLSERKRRALLKKDVDLRRRIELIQDFDMPGLSTTVKVSRDGQYVFATGIYKPRVKCFDVNNLSLKFERCFDSEAVTFEILSDDYSKLVFLQCDRYIELHAAHGRYYRLRIPKFGRDMQYHYPSCDLFVVGVGSDIYRLNLERGQFMTPYSSTASAINKCAINPMHNLLICGTQEGRVEAWDPRTKGLVGTLDCAFSCVTENKDLEGFPSITALKFNGGLSMGVGTATGQVLVYDIRSNKPFYIKDHMYGLPIKDVEFHHQQDLIFSMDSSVVKIWDKNNGKLYTSIEASTEFNNLCVVPNTGLFFIATENTKIQTYYIPSLGPAPRWASFLDSLTEELEESNSENVYDDYKFVTKQELENLGLEHLVGTNLLRAYMHGYFMDVRLYKKAKSVANPFEFDEYRKKKIRETIEKGRANRVQVNKLPKVNKDLALKLMTEEKNKKKKKESGDLLEDDRFKSLFADPAFEIDKNCDEYRLLNPVLSRLDEAKKKELKKKLLAQEFEPVEEELEGKNSSEESSEESEHEEESSDDDQSWVKEVKKQHKAIKRENKQREREEEQKEPKLFELRQGEEYKGVQSLKRKVNKAPLGERVEAETSSVRLLGSVGNREMTFSTHKKRNKLADFKNKKHREERKRLIRPLGGIKSKHKPPFFKNKRK</sequence>
<dbReference type="Proteomes" id="UP001168821">
    <property type="component" value="Unassembled WGS sequence"/>
</dbReference>
<feature type="region of interest" description="Disordered" evidence="6">
    <location>
        <begin position="526"/>
        <end position="586"/>
    </location>
</feature>
<keyword evidence="5" id="KW-0539">Nucleus</keyword>
<dbReference type="InterPro" id="IPR056550">
    <property type="entry name" value="NOL10_2nd"/>
</dbReference>
<comment type="similarity">
    <text evidence="2">Belongs to the WD repeat NOL10/ENP2 family.</text>
</comment>
<evidence type="ECO:0000256" key="5">
    <source>
        <dbReference type="ARBA" id="ARBA00023242"/>
    </source>
</evidence>
<feature type="domain" description="Nucleolar protein 10-like second" evidence="8">
    <location>
        <begin position="369"/>
        <end position="417"/>
    </location>
</feature>
<dbReference type="AlphaFoldDB" id="A0AA38MF06"/>
<feature type="compositionally biased region" description="Basic residues" evidence="6">
    <location>
        <begin position="666"/>
        <end position="679"/>
    </location>
</feature>
<dbReference type="GO" id="GO:0000462">
    <property type="term" value="P:maturation of SSU-rRNA from tricistronic rRNA transcript (SSU-rRNA, 5.8S rRNA, LSU-rRNA)"/>
    <property type="evidence" value="ECO:0007669"/>
    <property type="project" value="TreeGrafter"/>
</dbReference>
<feature type="compositionally biased region" description="Basic residues" evidence="6">
    <location>
        <begin position="649"/>
        <end position="659"/>
    </location>
</feature>
<dbReference type="InterPro" id="IPR015943">
    <property type="entry name" value="WD40/YVTN_repeat-like_dom_sf"/>
</dbReference>
<dbReference type="Pfam" id="PF08159">
    <property type="entry name" value="NUC153"/>
    <property type="match status" value="1"/>
</dbReference>
<evidence type="ECO:0000259" key="8">
    <source>
        <dbReference type="Pfam" id="PF23097"/>
    </source>
</evidence>
<keyword evidence="3" id="KW-0853">WD repeat</keyword>
<dbReference type="PANTHER" id="PTHR14927">
    <property type="entry name" value="NUCLEOLAR PROTEIN 10"/>
    <property type="match status" value="1"/>
</dbReference>
<evidence type="ECO:0000256" key="4">
    <source>
        <dbReference type="ARBA" id="ARBA00022737"/>
    </source>
</evidence>
<keyword evidence="11" id="KW-1185">Reference proteome</keyword>
<dbReference type="InterPro" id="IPR012580">
    <property type="entry name" value="NUC153"/>
</dbReference>
<comment type="subcellular location">
    <subcellularLocation>
        <location evidence="1">Nucleus</location>
        <location evidence="1">Nucleolus</location>
    </subcellularLocation>
</comment>